<feature type="transmembrane region" description="Helical" evidence="8">
    <location>
        <begin position="300"/>
        <end position="327"/>
    </location>
</feature>
<protein>
    <submittedName>
        <fullName evidence="9">Alanine:cation symporter family protein</fullName>
    </submittedName>
</protein>
<feature type="transmembrane region" description="Helical" evidence="8">
    <location>
        <begin position="416"/>
        <end position="435"/>
    </location>
</feature>
<dbReference type="PANTHER" id="PTHR30330:SF3">
    <property type="entry name" value="TRANSCRIPTIONAL REGULATOR, LRP FAMILY"/>
    <property type="match status" value="1"/>
</dbReference>
<evidence type="ECO:0000256" key="4">
    <source>
        <dbReference type="ARBA" id="ARBA00022475"/>
    </source>
</evidence>
<dbReference type="Gene3D" id="1.20.1740.10">
    <property type="entry name" value="Amino acid/polyamine transporter I"/>
    <property type="match status" value="1"/>
</dbReference>
<keyword evidence="7 8" id="KW-0472">Membrane</keyword>
<evidence type="ECO:0000256" key="5">
    <source>
        <dbReference type="ARBA" id="ARBA00022692"/>
    </source>
</evidence>
<feature type="transmembrane region" description="Helical" evidence="8">
    <location>
        <begin position="347"/>
        <end position="372"/>
    </location>
</feature>
<evidence type="ECO:0000256" key="8">
    <source>
        <dbReference type="RuleBase" id="RU363064"/>
    </source>
</evidence>
<dbReference type="InterPro" id="IPR001463">
    <property type="entry name" value="Na/Ala_symport"/>
</dbReference>
<dbReference type="PANTHER" id="PTHR30330">
    <property type="entry name" value="AGSS FAMILY TRANSPORTER, SODIUM-ALANINE"/>
    <property type="match status" value="1"/>
</dbReference>
<gene>
    <name evidence="9" type="ORF">H2508_11975</name>
</gene>
<evidence type="ECO:0000313" key="10">
    <source>
        <dbReference type="Proteomes" id="UP000539350"/>
    </source>
</evidence>
<accession>A0A7W2TXL8</accession>
<feature type="transmembrane region" description="Helical" evidence="8">
    <location>
        <begin position="392"/>
        <end position="410"/>
    </location>
</feature>
<feature type="transmembrane region" description="Helical" evidence="8">
    <location>
        <begin position="14"/>
        <end position="34"/>
    </location>
</feature>
<dbReference type="AlphaFoldDB" id="A0A7W2TXL8"/>
<keyword evidence="8" id="KW-0769">Symport</keyword>
<keyword evidence="8" id="KW-0997">Cell inner membrane</keyword>
<dbReference type="PROSITE" id="PS00873">
    <property type="entry name" value="NA_ALANINE_SYMP"/>
    <property type="match status" value="1"/>
</dbReference>
<evidence type="ECO:0000313" key="9">
    <source>
        <dbReference type="EMBL" id="MBA6413829.1"/>
    </source>
</evidence>
<keyword evidence="5 8" id="KW-0812">Transmembrane</keyword>
<dbReference type="NCBIfam" id="TIGR00835">
    <property type="entry name" value="agcS"/>
    <property type="match status" value="1"/>
</dbReference>
<evidence type="ECO:0000256" key="1">
    <source>
        <dbReference type="ARBA" id="ARBA00004651"/>
    </source>
</evidence>
<dbReference type="Pfam" id="PF01235">
    <property type="entry name" value="Na_Ala_symp"/>
    <property type="match status" value="1"/>
</dbReference>
<comment type="similarity">
    <text evidence="2 8">Belongs to the alanine or glycine:cation symporter (AGCS) (TC 2.A.25) family.</text>
</comment>
<dbReference type="PRINTS" id="PR00175">
    <property type="entry name" value="NAALASMPORT"/>
</dbReference>
<feature type="transmembrane region" description="Helical" evidence="8">
    <location>
        <begin position="97"/>
        <end position="121"/>
    </location>
</feature>
<evidence type="ECO:0000256" key="7">
    <source>
        <dbReference type="ARBA" id="ARBA00023136"/>
    </source>
</evidence>
<evidence type="ECO:0000256" key="6">
    <source>
        <dbReference type="ARBA" id="ARBA00022989"/>
    </source>
</evidence>
<feature type="transmembrane region" description="Helical" evidence="8">
    <location>
        <begin position="214"/>
        <end position="237"/>
    </location>
</feature>
<dbReference type="EMBL" id="JACFXU010000017">
    <property type="protein sequence ID" value="MBA6413829.1"/>
    <property type="molecule type" value="Genomic_DNA"/>
</dbReference>
<feature type="transmembrane region" description="Helical" evidence="8">
    <location>
        <begin position="146"/>
        <end position="165"/>
    </location>
</feature>
<comment type="subcellular location">
    <subcellularLocation>
        <location evidence="8">Cell inner membrane</location>
        <topology evidence="8">Multi-pass membrane protein</topology>
    </subcellularLocation>
    <subcellularLocation>
        <location evidence="1">Cell membrane</location>
        <topology evidence="1">Multi-pass membrane protein</topology>
    </subcellularLocation>
</comment>
<organism evidence="9 10">
    <name type="scientific">Sediminihaliea albiluteola</name>
    <dbReference type="NCBI Taxonomy" id="2758564"/>
    <lineage>
        <taxon>Bacteria</taxon>
        <taxon>Pseudomonadati</taxon>
        <taxon>Pseudomonadota</taxon>
        <taxon>Gammaproteobacteria</taxon>
        <taxon>Cellvibrionales</taxon>
        <taxon>Halieaceae</taxon>
        <taxon>Sediminihaliea</taxon>
    </lineage>
</organism>
<dbReference type="GO" id="GO:0005886">
    <property type="term" value="C:plasma membrane"/>
    <property type="evidence" value="ECO:0007669"/>
    <property type="project" value="UniProtKB-SubCell"/>
</dbReference>
<keyword evidence="4" id="KW-1003">Cell membrane</keyword>
<keyword evidence="10" id="KW-1185">Reference proteome</keyword>
<name>A0A7W2TXL8_9GAMM</name>
<feature type="transmembrane region" description="Helical" evidence="8">
    <location>
        <begin position="185"/>
        <end position="207"/>
    </location>
</feature>
<dbReference type="Proteomes" id="UP000539350">
    <property type="component" value="Unassembled WGS sequence"/>
</dbReference>
<evidence type="ECO:0000256" key="2">
    <source>
        <dbReference type="ARBA" id="ARBA00009261"/>
    </source>
</evidence>
<feature type="transmembrane region" description="Helical" evidence="8">
    <location>
        <begin position="68"/>
        <end position="91"/>
    </location>
</feature>
<sequence>MELLQQLSATFADAVWSTPLVTLLLGGGIFFALYSRFLPYRHFGHALGIMLGKHDTPDEPGELSHAQALAAALSGTMGLGNISGVALAIVAGGPGAIFWMWVSALVGVATKFFTCTLGVMYRGEDNLGRLQGGPMYIIREALPRRFYPLAIMFSVAGLVGTLPIFQSNQLAALIREQVFPHADPTMTGLLIGCAMAVLVGIVIFGGLPRVAKVAVALLPVMVLTYLGLTLIMLAIHIDEVPGVFASIFSEAFNPQAVGGGLLGMILIGISRGAFSNEAGVGTEVMAHGAARTNEPVREGLVAMLGPVADTLIVCTCTALVILLAGTWQNPGDLSGINLTVNAFREDLGTLGVILMFAITLILSSTTMFTMWYYGAKCFGFLFGADIQHHYRWLFVGTVIFGASVSIDVVFNLVSGSYGLMAIPTMVATLMLSGKVKAAAKDYFRRHPY</sequence>
<dbReference type="RefSeq" id="WP_182173939.1">
    <property type="nucleotide sequence ID" value="NZ_JACFXU010000017.1"/>
</dbReference>
<dbReference type="GO" id="GO:0005283">
    <property type="term" value="F:amino acid:sodium symporter activity"/>
    <property type="evidence" value="ECO:0007669"/>
    <property type="project" value="InterPro"/>
</dbReference>
<proteinExistence type="inferred from homology"/>
<feature type="transmembrane region" description="Helical" evidence="8">
    <location>
        <begin position="243"/>
        <end position="267"/>
    </location>
</feature>
<evidence type="ECO:0000256" key="3">
    <source>
        <dbReference type="ARBA" id="ARBA00022448"/>
    </source>
</evidence>
<comment type="caution">
    <text evidence="9">The sequence shown here is derived from an EMBL/GenBank/DDBJ whole genome shotgun (WGS) entry which is preliminary data.</text>
</comment>
<keyword evidence="3 8" id="KW-0813">Transport</keyword>
<reference evidence="9 10" key="1">
    <citation type="submission" date="2020-07" db="EMBL/GenBank/DDBJ databases">
        <title>Halieaceae bacterium, F7430, whole genome shotgun sequencing project.</title>
        <authorList>
            <person name="Jiang S."/>
            <person name="Liu Z.W."/>
            <person name="Du Z.J."/>
        </authorList>
    </citation>
    <scope>NUCLEOTIDE SEQUENCE [LARGE SCALE GENOMIC DNA]</scope>
    <source>
        <strain evidence="9 10">F7430</strain>
    </source>
</reference>
<keyword evidence="6 8" id="KW-1133">Transmembrane helix</keyword>